<accession>A0A323UAK0</accession>
<dbReference type="AlphaFoldDB" id="A0A323UAK0"/>
<protein>
    <recommendedName>
        <fullName evidence="3">Type III secretion system (T3SS) negative regulator GrlR</fullName>
    </recommendedName>
</protein>
<sequence length="109" mass="11566">MLLKGLYKVEFETPRRKAVGVVFASDGRLHGGSSAFAYIGAFEQSGQTIHGTITARRHTVDPAIQSVFGVDDVRVDFHGSTIGDYAQVEGVAAQAPSLGFKAVLTRISG</sequence>
<comment type="caution">
    <text evidence="1">The sequence shown here is derived from an EMBL/GenBank/DDBJ whole genome shotgun (WGS) entry which is preliminary data.</text>
</comment>
<evidence type="ECO:0008006" key="3">
    <source>
        <dbReference type="Google" id="ProtNLM"/>
    </source>
</evidence>
<dbReference type="EMBL" id="QKQS01000038">
    <property type="protein sequence ID" value="PZA09259.1"/>
    <property type="molecule type" value="Genomic_DNA"/>
</dbReference>
<dbReference type="OrthoDB" id="7856226at2"/>
<dbReference type="InterPro" id="IPR043019">
    <property type="entry name" value="GrlR_sf"/>
</dbReference>
<dbReference type="Gene3D" id="2.40.128.380">
    <property type="entry name" value="T3SS negative regulator GrlR"/>
    <property type="match status" value="1"/>
</dbReference>
<evidence type="ECO:0000313" key="1">
    <source>
        <dbReference type="EMBL" id="PZA09259.1"/>
    </source>
</evidence>
<gene>
    <name evidence="1" type="ORF">DNX69_24465</name>
</gene>
<dbReference type="RefSeq" id="WP_110788606.1">
    <property type="nucleotide sequence ID" value="NZ_QKQS01000038.1"/>
</dbReference>
<reference evidence="1 2" key="1">
    <citation type="submission" date="2018-06" db="EMBL/GenBank/DDBJ databases">
        <title>Draft Whole-Genome Sequence of the purple photosynthetic bacterium Rhodospeudomonas palustris XCP.</title>
        <authorList>
            <person name="Rayyan A."/>
            <person name="Meyer T.E."/>
            <person name="Kyndt J.A."/>
        </authorList>
    </citation>
    <scope>NUCLEOTIDE SEQUENCE [LARGE SCALE GENOMIC DNA]</scope>
    <source>
        <strain evidence="1 2">XCP</strain>
    </source>
</reference>
<proteinExistence type="predicted"/>
<name>A0A323UAK0_RHOPL</name>
<dbReference type="Proteomes" id="UP000248134">
    <property type="component" value="Unassembled WGS sequence"/>
</dbReference>
<organism evidence="1 2">
    <name type="scientific">Rhodopseudomonas palustris</name>
    <dbReference type="NCBI Taxonomy" id="1076"/>
    <lineage>
        <taxon>Bacteria</taxon>
        <taxon>Pseudomonadati</taxon>
        <taxon>Pseudomonadota</taxon>
        <taxon>Alphaproteobacteria</taxon>
        <taxon>Hyphomicrobiales</taxon>
        <taxon>Nitrobacteraceae</taxon>
        <taxon>Rhodopseudomonas</taxon>
    </lineage>
</organism>
<evidence type="ECO:0000313" key="2">
    <source>
        <dbReference type="Proteomes" id="UP000248134"/>
    </source>
</evidence>